<keyword evidence="2" id="KW-1003">Cell membrane</keyword>
<dbReference type="EMBL" id="JAFNAA010000344">
    <property type="protein sequence ID" value="MBO1110132.1"/>
    <property type="molecule type" value="Genomic_DNA"/>
</dbReference>
<feature type="transmembrane region" description="Helical" evidence="7">
    <location>
        <begin position="53"/>
        <end position="73"/>
    </location>
</feature>
<gene>
    <name evidence="8" type="ORF">J2R62_18640</name>
</gene>
<evidence type="ECO:0000256" key="1">
    <source>
        <dbReference type="ARBA" id="ARBA00004429"/>
    </source>
</evidence>
<evidence type="ECO:0000256" key="6">
    <source>
        <dbReference type="ARBA" id="ARBA00023201"/>
    </source>
</evidence>
<keyword evidence="6" id="KW-0915">Sodium</keyword>
<reference evidence="8" key="1">
    <citation type="submission" date="2021-03" db="EMBL/GenBank/DDBJ databases">
        <title>Plesiomonas shigelloides zfcc0051, isolated from zebrafish feces.</title>
        <authorList>
            <person name="Vanderhoek Z."/>
            <person name="Gaulke C."/>
        </authorList>
    </citation>
    <scope>NUCLEOTIDE SEQUENCE</scope>
    <source>
        <strain evidence="8">Zfcc0051</strain>
    </source>
</reference>
<comment type="subcellular location">
    <subcellularLocation>
        <location evidence="1">Cell inner membrane</location>
        <topology evidence="1">Multi-pass membrane protein</topology>
    </subcellularLocation>
</comment>
<proteinExistence type="predicted"/>
<evidence type="ECO:0000256" key="2">
    <source>
        <dbReference type="ARBA" id="ARBA00022475"/>
    </source>
</evidence>
<dbReference type="GO" id="GO:0006885">
    <property type="term" value="P:regulation of pH"/>
    <property type="evidence" value="ECO:0007669"/>
    <property type="project" value="InterPro"/>
</dbReference>
<dbReference type="AlphaFoldDB" id="A0A8I1W940"/>
<keyword evidence="6" id="KW-0813">Transport</keyword>
<protein>
    <submittedName>
        <fullName evidence="8">Na+/H+ antiporter NhaA</fullName>
    </submittedName>
</protein>
<feature type="transmembrane region" description="Helical" evidence="7">
    <location>
        <begin position="113"/>
        <end position="132"/>
    </location>
</feature>
<organism evidence="8 9">
    <name type="scientific">Plesiomonas shigelloides</name>
    <name type="common">Aeromonas shigelloides</name>
    <dbReference type="NCBI Taxonomy" id="703"/>
    <lineage>
        <taxon>Bacteria</taxon>
        <taxon>Pseudomonadati</taxon>
        <taxon>Pseudomonadota</taxon>
        <taxon>Gammaproteobacteria</taxon>
        <taxon>Enterobacterales</taxon>
        <taxon>Enterobacteriaceae</taxon>
        <taxon>Plesiomonas</taxon>
    </lineage>
</organism>
<dbReference type="InterPro" id="IPR004670">
    <property type="entry name" value="NhaA"/>
</dbReference>
<dbReference type="Proteomes" id="UP000664658">
    <property type="component" value="Unassembled WGS sequence"/>
</dbReference>
<evidence type="ECO:0000313" key="9">
    <source>
        <dbReference type="Proteomes" id="UP000664658"/>
    </source>
</evidence>
<evidence type="ECO:0000313" key="8">
    <source>
        <dbReference type="EMBL" id="MBO1110132.1"/>
    </source>
</evidence>
<dbReference type="GO" id="GO:0005886">
    <property type="term" value="C:plasma membrane"/>
    <property type="evidence" value="ECO:0007669"/>
    <property type="project" value="UniProtKB-SubCell"/>
</dbReference>
<comment type="caution">
    <text evidence="8">The sequence shown here is derived from an EMBL/GenBank/DDBJ whole genome shotgun (WGS) entry which is preliminary data.</text>
</comment>
<keyword evidence="6" id="KW-0406">Ion transport</keyword>
<dbReference type="PANTHER" id="PTHR30341">
    <property type="entry name" value="SODIUM ION/PROTON ANTIPORTER NHAA-RELATED"/>
    <property type="match status" value="1"/>
</dbReference>
<dbReference type="GO" id="GO:0015385">
    <property type="term" value="F:sodium:proton antiporter activity"/>
    <property type="evidence" value="ECO:0007669"/>
    <property type="project" value="TreeGrafter"/>
</dbReference>
<dbReference type="Gene3D" id="1.20.1530.10">
    <property type="entry name" value="Na+/H+ antiporter like domain"/>
    <property type="match status" value="1"/>
</dbReference>
<dbReference type="Pfam" id="PF06965">
    <property type="entry name" value="Na_H_antiport_1"/>
    <property type="match status" value="1"/>
</dbReference>
<keyword evidence="6" id="KW-0739">Sodium transport</keyword>
<feature type="non-terminal residue" evidence="8">
    <location>
        <position position="133"/>
    </location>
</feature>
<keyword evidence="3 7" id="KW-0812">Transmembrane</keyword>
<accession>A0A8I1W940</accession>
<keyword evidence="5 7" id="KW-0472">Membrane</keyword>
<evidence type="ECO:0000256" key="4">
    <source>
        <dbReference type="ARBA" id="ARBA00022989"/>
    </source>
</evidence>
<keyword evidence="4 7" id="KW-1133">Transmembrane helix</keyword>
<evidence type="ECO:0000256" key="5">
    <source>
        <dbReference type="ARBA" id="ARBA00023136"/>
    </source>
</evidence>
<name>A0A8I1W940_PLESH</name>
<sequence>MLPVWGPFGILVISKPRLLGINDCRMAIFFRLVGLQVKCEMLVGALISKEKAVFVDIAALGGMLGPALLYLAFNGNNDVPLAGLAIPAATDIACALGIMVLLGKRLPVSRKGFLLALSIIDDLGVIVIIALFY</sequence>
<evidence type="ECO:0000256" key="3">
    <source>
        <dbReference type="ARBA" id="ARBA00022692"/>
    </source>
</evidence>
<dbReference type="InterPro" id="IPR023171">
    <property type="entry name" value="Na/H_antiporter_dom_sf"/>
</dbReference>
<dbReference type="PANTHER" id="PTHR30341:SF0">
    <property type="entry name" value="NA(+)_H(+) ANTIPORTER NHAA"/>
    <property type="match status" value="1"/>
</dbReference>
<evidence type="ECO:0000256" key="7">
    <source>
        <dbReference type="SAM" id="Phobius"/>
    </source>
</evidence>
<feature type="transmembrane region" description="Helical" evidence="7">
    <location>
        <begin position="79"/>
        <end position="101"/>
    </location>
</feature>